<organism evidence="1 2">
    <name type="scientific">Setaria italica</name>
    <name type="common">Foxtail millet</name>
    <name type="synonym">Panicum italicum</name>
    <dbReference type="NCBI Taxonomy" id="4555"/>
    <lineage>
        <taxon>Eukaryota</taxon>
        <taxon>Viridiplantae</taxon>
        <taxon>Streptophyta</taxon>
        <taxon>Embryophyta</taxon>
        <taxon>Tracheophyta</taxon>
        <taxon>Spermatophyta</taxon>
        <taxon>Magnoliopsida</taxon>
        <taxon>Liliopsida</taxon>
        <taxon>Poales</taxon>
        <taxon>Poaceae</taxon>
        <taxon>PACMAD clade</taxon>
        <taxon>Panicoideae</taxon>
        <taxon>Panicodae</taxon>
        <taxon>Paniceae</taxon>
        <taxon>Cenchrinae</taxon>
        <taxon>Setaria</taxon>
    </lineage>
</organism>
<dbReference type="EnsemblPlants" id="KQL22721">
    <property type="protein sequence ID" value="KQL22721"/>
    <property type="gene ID" value="SETIT_031956mg"/>
</dbReference>
<evidence type="ECO:0000313" key="1">
    <source>
        <dbReference type="EnsemblPlants" id="KQL22721"/>
    </source>
</evidence>
<name>K3ZZC4_SETIT</name>
<dbReference type="InParanoid" id="K3ZZC4"/>
<evidence type="ECO:0000313" key="2">
    <source>
        <dbReference type="Proteomes" id="UP000004995"/>
    </source>
</evidence>
<dbReference type="Gramene" id="KQL22721">
    <property type="protein sequence ID" value="KQL22721"/>
    <property type="gene ID" value="SETIT_031956mg"/>
</dbReference>
<dbReference type="PANTHER" id="PTHR33186">
    <property type="entry name" value="OS10G0136150 PROTEIN-RELATED"/>
    <property type="match status" value="1"/>
</dbReference>
<proteinExistence type="predicted"/>
<dbReference type="PANTHER" id="PTHR33186:SF15">
    <property type="entry name" value="OS06G0249850 PROTEIN"/>
    <property type="match status" value="1"/>
</dbReference>
<keyword evidence="2" id="KW-1185">Reference proteome</keyword>
<reference evidence="1" key="2">
    <citation type="submission" date="2018-08" db="UniProtKB">
        <authorList>
            <consortium name="EnsemblPlants"/>
        </authorList>
    </citation>
    <scope>IDENTIFICATION</scope>
    <source>
        <strain evidence="1">Yugu1</strain>
    </source>
</reference>
<reference evidence="2" key="1">
    <citation type="journal article" date="2012" name="Nat. Biotechnol.">
        <title>Reference genome sequence of the model plant Setaria.</title>
        <authorList>
            <person name="Bennetzen J.L."/>
            <person name="Schmutz J."/>
            <person name="Wang H."/>
            <person name="Percifield R."/>
            <person name="Hawkins J."/>
            <person name="Pontaroli A.C."/>
            <person name="Estep M."/>
            <person name="Feng L."/>
            <person name="Vaughn J.N."/>
            <person name="Grimwood J."/>
            <person name="Jenkins J."/>
            <person name="Barry K."/>
            <person name="Lindquist E."/>
            <person name="Hellsten U."/>
            <person name="Deshpande S."/>
            <person name="Wang X."/>
            <person name="Wu X."/>
            <person name="Mitros T."/>
            <person name="Triplett J."/>
            <person name="Yang X."/>
            <person name="Ye C.Y."/>
            <person name="Mauro-Herrera M."/>
            <person name="Wang L."/>
            <person name="Li P."/>
            <person name="Sharma M."/>
            <person name="Sharma R."/>
            <person name="Ronald P.C."/>
            <person name="Panaud O."/>
            <person name="Kellogg E.A."/>
            <person name="Brutnell T.P."/>
            <person name="Doust A.N."/>
            <person name="Tuskan G.A."/>
            <person name="Rokhsar D."/>
            <person name="Devos K.M."/>
        </authorList>
    </citation>
    <scope>NUCLEOTIDE SEQUENCE [LARGE SCALE GENOMIC DNA]</scope>
    <source>
        <strain evidence="2">cv. Yugu1</strain>
    </source>
</reference>
<accession>K3ZZC4</accession>
<sequence length="131" mass="15007">MAAEAFEDQSRLHDRHEALQKWRRLVRWAQSRVIDIETLLPHDVFSASLDVAGFADGVAVIFVLTDEGLFTIDLESYRITKVCKDGSCSGNFHTPDFAYLWFFSNILVGNMKSRIVACVLKHIEFISQLHY</sequence>
<dbReference type="Proteomes" id="UP000004995">
    <property type="component" value="Unassembled WGS sequence"/>
</dbReference>
<protein>
    <submittedName>
        <fullName evidence="1">Uncharacterized protein</fullName>
    </submittedName>
</protein>
<dbReference type="EMBL" id="AGNK02000706">
    <property type="status" value="NOT_ANNOTATED_CDS"/>
    <property type="molecule type" value="Genomic_DNA"/>
</dbReference>
<dbReference type="AlphaFoldDB" id="K3ZZC4"/>
<dbReference type="HOGENOM" id="CLU_1931170_0_0_1"/>